<keyword evidence="6" id="KW-0347">Helicase</keyword>
<dbReference type="InterPro" id="IPR018973">
    <property type="entry name" value="MZB"/>
</dbReference>
<dbReference type="Gene3D" id="3.40.50.300">
    <property type="entry name" value="P-loop containing nucleotide triphosphate hydrolases"/>
    <property type="match status" value="2"/>
</dbReference>
<dbReference type="InterPro" id="IPR014001">
    <property type="entry name" value="Helicase_ATP-bd"/>
</dbReference>
<dbReference type="Pfam" id="PF00270">
    <property type="entry name" value="DEAD"/>
    <property type="match status" value="1"/>
</dbReference>
<keyword evidence="1" id="KW-0547">Nucleotide-binding</keyword>
<evidence type="ECO:0000259" key="5">
    <source>
        <dbReference type="PROSITE" id="PS51194"/>
    </source>
</evidence>
<dbReference type="GO" id="GO:0005524">
    <property type="term" value="F:ATP binding"/>
    <property type="evidence" value="ECO:0007669"/>
    <property type="project" value="UniProtKB-KW"/>
</dbReference>
<keyword evidence="7" id="KW-1185">Reference proteome</keyword>
<evidence type="ECO:0000256" key="3">
    <source>
        <dbReference type="SAM" id="Coils"/>
    </source>
</evidence>
<dbReference type="Pfam" id="PF09369">
    <property type="entry name" value="MZB"/>
    <property type="match status" value="1"/>
</dbReference>
<feature type="domain" description="Helicase C-terminal" evidence="5">
    <location>
        <begin position="908"/>
        <end position="1051"/>
    </location>
</feature>
<feature type="domain" description="Helicase ATP-binding" evidence="4">
    <location>
        <begin position="96"/>
        <end position="287"/>
    </location>
</feature>
<dbReference type="SUPFAM" id="SSF52540">
    <property type="entry name" value="P-loop containing nucleoside triphosphate hydrolases"/>
    <property type="match status" value="2"/>
</dbReference>
<dbReference type="PANTHER" id="PTHR47962:SF5">
    <property type="entry name" value="ATP-DEPENDENT HELICASE LHR-RELATED"/>
    <property type="match status" value="1"/>
</dbReference>
<dbReference type="Pfam" id="PF00271">
    <property type="entry name" value="Helicase_C"/>
    <property type="match status" value="1"/>
</dbReference>
<accession>A0AAU8Q463</accession>
<protein>
    <submittedName>
        <fullName evidence="6">DEAD/DEAH box helicase domain protein</fullName>
    </submittedName>
</protein>
<dbReference type="PROSITE" id="PS51194">
    <property type="entry name" value="HELICASE_CTER"/>
    <property type="match status" value="1"/>
</dbReference>
<dbReference type="InterPro" id="IPR027417">
    <property type="entry name" value="P-loop_NTPase"/>
</dbReference>
<dbReference type="InterPro" id="IPR011545">
    <property type="entry name" value="DEAD/DEAH_box_helicase_dom"/>
</dbReference>
<feature type="coiled-coil region" evidence="3">
    <location>
        <begin position="1143"/>
        <end position="1200"/>
    </location>
</feature>
<evidence type="ECO:0000313" key="7">
    <source>
        <dbReference type="Proteomes" id="UP000009229"/>
    </source>
</evidence>
<keyword evidence="2" id="KW-0067">ATP-binding</keyword>
<evidence type="ECO:0000256" key="2">
    <source>
        <dbReference type="ARBA" id="ARBA00022840"/>
    </source>
</evidence>
<sequence length="1692" mass="194811">MSVFQYAATIIDDYKNYVCSFFNIADERIRERVEEELFEKDLLWPEALIQLNPGYETAATVKELCTQGRLHPMCGEIFCHDDGRSLTLYHHQQAAIECALRGEHFVVTSGTGSGKTLTYLIPIFNAVLRDDPGQAKVRAIIVYPMNALVNSQYEALERLAKNYRQRTGQTLPVRFAKYTGQEEREERERILKAPPHILLTNYVMLELMLVRPHERPFVDKTVAGIEFLVFDELHTYRGRQGADVALLIRRLRERCGNPEVICIGTSATMVSGKEVSIVERRQVVASFASKIFGVPVSPENIIEERFRLLAHPDCEVTPGVLRACFDAPLPETVEEILKHPLTWWIEQNFGVSRQPDGSLWRCKPITLTEGAQRLALATGLEETACLERLREMLIRGSRLRNPDNSPVFALKLHQFVSQGSSVYATLEPPASRYITLEGRYYAPDTSSGGERLLYPVEFCRVCGQAYYDVWKNGGEKRFLPREPENEFLDTSNELIAGYLVLGEEVADWTPDAEHLPPEWLDDRGRIKSQYRKVVPQEVWVRPDGTFTEEPAPGAIKALFQPKPFMLCVACGEFYTGRDKYEFRKLARLSSEGRSSATTVMVLAALLHAEREGIAEDIQRKVLSFTDNRQDASLQAGHFNDFVRFSLLRAALYQALETYQELYYDNIADKVLACLGLELRDVASNPELDAGSVQGKRVWKTFRDLVEYRLYEDLQRGWRVIQPNLEQCGLLQIDYLGLAELCADEAKWEGCPPLAAFSPQERYRVAKAFLDYFRKHLAINTPCLQETVQQQLRKRVSQEINDQWYGEDELFWRGKRFILTGLIDPQANARSLGERSLIGRYLRRELSLSPATYWECVTRLVDILCAQGLLVRYREKETEYVQLEAAALVWRLGDGTPPLPDPIYSRRVASPAYLEAQRKINVFFRDFYRLAARRLQRMNGKEHTAQISYEERQKREDYFRKGILKCLFCSPTMELGIDISDLQVVHLRNVPPTPANYAQRSGRAGRRGDPALVLTYCAARSGHDQYFFRHREAMVAGAVQSPRIDLGNEDLIRAHVHAIWLAKTGLPLQSSIADLLETGFEGHPLKEEVKDQINLSEERLKECIREARAVLATCEPDLAASGWYSDEWLEATIHSAAKAFDNAFERWRELYRAAMNQLQEAQHTYYHARRRDQQEEARQKMEEANRQRNLLLNEAGREESDFYPYRYLASEGFLPGYNFPRLPLRAYIPRGDGEFIARPRFLAISEFGPRNIIYHDGAKYEVVSFILPPGGLEARRKKAKVCHICGFYHEEPTVDLCTNCVTRLDASNSEVVVALDMPSVKTRRRERITCEEEERARRGYRIQTYFSFAPGSGSEYRMFSAEVRDDANMPVLRMVYAPSAWLYRLNHGWQNRPPSEHFLINLDTGELWRGAIPGEEEGQTALPARREALRLVVRDTKNVLLIYFLNPDWRGNENFMATLQYALQRGMEKVFQVEEEEIVSERIGAGEFRAILFWEAAEGGVGILRQLVDDHRALALVAQAALERCHFGEGEKDTCVRACYECLLSYTNQSDHSRLDRHLVRDALKQLAKSVTHLRTGQRSYEEQYRWLRSLTDSRSELERRLVDHLYQTKRRLPDDAQKMLKDYPAIPDFFYEPNVCIYCDGSVHDEPQQKEKDRVARQELKELGYRVVVVRYDRDLEEQVREYPDVFGEGRK</sequence>
<proteinExistence type="predicted"/>
<dbReference type="RefSeq" id="WP_013823379.1">
    <property type="nucleotide sequence ID" value="NC_015573.1"/>
</dbReference>
<dbReference type="PROSITE" id="PS51192">
    <property type="entry name" value="HELICASE_ATP_BIND_1"/>
    <property type="match status" value="1"/>
</dbReference>
<evidence type="ECO:0000259" key="4">
    <source>
        <dbReference type="PROSITE" id="PS51192"/>
    </source>
</evidence>
<dbReference type="PANTHER" id="PTHR47962">
    <property type="entry name" value="ATP-DEPENDENT HELICASE LHR-RELATED-RELATED"/>
    <property type="match status" value="1"/>
</dbReference>
<dbReference type="EMBL" id="CP002770">
    <property type="protein sequence ID" value="AEG15868.1"/>
    <property type="molecule type" value="Genomic_DNA"/>
</dbReference>
<reference evidence="7" key="1">
    <citation type="submission" date="2011-05" db="EMBL/GenBank/DDBJ databases">
        <title>Complete sequence of Desulfotomaculum kuznetsovii DSM 6115.</title>
        <authorList>
            <person name="Lucas S."/>
            <person name="Han J."/>
            <person name="Lapidus A."/>
            <person name="Cheng J.-F."/>
            <person name="Goodwin L."/>
            <person name="Pitluck S."/>
            <person name="Peters L."/>
            <person name="Mikhailova N."/>
            <person name="Lu M."/>
            <person name="Saunders E."/>
            <person name="Han C."/>
            <person name="Tapia R."/>
            <person name="Land M."/>
            <person name="Hauser L."/>
            <person name="Kyrpides N."/>
            <person name="Ivanova N."/>
            <person name="Pagani I."/>
            <person name="Nazina T."/>
            <person name="Ivanova A."/>
            <person name="Parshina S."/>
            <person name="Kuever J."/>
            <person name="Muyzer G."/>
            <person name="Plugge C."/>
            <person name="Stams A."/>
            <person name="Woyke T."/>
        </authorList>
    </citation>
    <scope>NUCLEOTIDE SEQUENCE [LARGE SCALE GENOMIC DNA]</scope>
    <source>
        <strain evidence="7">DSM 6115 / VKM B-1805 / 17</strain>
    </source>
</reference>
<dbReference type="KEGG" id="dku:Desku_2332"/>
<dbReference type="GO" id="GO:0003677">
    <property type="term" value="F:DNA binding"/>
    <property type="evidence" value="ECO:0007669"/>
    <property type="project" value="TreeGrafter"/>
</dbReference>
<dbReference type="GO" id="GO:0016887">
    <property type="term" value="F:ATP hydrolysis activity"/>
    <property type="evidence" value="ECO:0007669"/>
    <property type="project" value="TreeGrafter"/>
</dbReference>
<dbReference type="SMART" id="SM00487">
    <property type="entry name" value="DEXDc"/>
    <property type="match status" value="1"/>
</dbReference>
<dbReference type="SMART" id="SM00490">
    <property type="entry name" value="HELICc"/>
    <property type="match status" value="1"/>
</dbReference>
<dbReference type="Gene3D" id="3.40.960.10">
    <property type="entry name" value="VSR Endonuclease"/>
    <property type="match status" value="1"/>
</dbReference>
<name>A0AAU8Q463_DESK7</name>
<dbReference type="CDD" id="cd17923">
    <property type="entry name" value="DEXHc_Hrq1-like"/>
    <property type="match status" value="1"/>
</dbReference>
<gene>
    <name evidence="6" type="ordered locus">Desku_2332</name>
</gene>
<dbReference type="Proteomes" id="UP000009229">
    <property type="component" value="Chromosome"/>
</dbReference>
<organism evidence="6 7">
    <name type="scientific">Desulfofundulus kuznetsovii (strain DSM 6115 / VKM B-1805 / 17)</name>
    <name type="common">Desulfotomaculum kuznetsovii</name>
    <dbReference type="NCBI Taxonomy" id="760568"/>
    <lineage>
        <taxon>Bacteria</taxon>
        <taxon>Bacillati</taxon>
        <taxon>Bacillota</taxon>
        <taxon>Clostridia</taxon>
        <taxon>Eubacteriales</taxon>
        <taxon>Peptococcaceae</taxon>
        <taxon>Desulfofundulus</taxon>
    </lineage>
</organism>
<keyword evidence="3" id="KW-0175">Coiled coil</keyword>
<evidence type="ECO:0000313" key="6">
    <source>
        <dbReference type="EMBL" id="AEG15868.1"/>
    </source>
</evidence>
<keyword evidence="6" id="KW-0378">Hydrolase</keyword>
<dbReference type="InterPro" id="IPR052511">
    <property type="entry name" value="ATP-dep_Helicase"/>
</dbReference>
<evidence type="ECO:0000256" key="1">
    <source>
        <dbReference type="ARBA" id="ARBA00022741"/>
    </source>
</evidence>
<dbReference type="GO" id="GO:0004386">
    <property type="term" value="F:helicase activity"/>
    <property type="evidence" value="ECO:0007669"/>
    <property type="project" value="UniProtKB-KW"/>
</dbReference>
<dbReference type="InterPro" id="IPR001650">
    <property type="entry name" value="Helicase_C-like"/>
</dbReference>